<proteinExistence type="predicted"/>
<organism evidence="1 2">
    <name type="scientific">Taklimakanibacter albus</name>
    <dbReference type="NCBI Taxonomy" id="2800327"/>
    <lineage>
        <taxon>Bacteria</taxon>
        <taxon>Pseudomonadati</taxon>
        <taxon>Pseudomonadota</taxon>
        <taxon>Alphaproteobacteria</taxon>
        <taxon>Hyphomicrobiales</taxon>
        <taxon>Aestuariivirgaceae</taxon>
        <taxon>Taklimakanibacter</taxon>
    </lineage>
</organism>
<protein>
    <submittedName>
        <fullName evidence="1">Uncharacterized protein</fullName>
    </submittedName>
</protein>
<keyword evidence="2" id="KW-1185">Reference proteome</keyword>
<evidence type="ECO:0000313" key="2">
    <source>
        <dbReference type="Proteomes" id="UP000616151"/>
    </source>
</evidence>
<dbReference type="Proteomes" id="UP000616151">
    <property type="component" value="Unassembled WGS sequence"/>
</dbReference>
<evidence type="ECO:0000313" key="1">
    <source>
        <dbReference type="EMBL" id="MBK1865949.1"/>
    </source>
</evidence>
<gene>
    <name evidence="1" type="ORF">JHL16_06260</name>
</gene>
<sequence length="107" mass="11748">MKSTRTAILKLALTGAFTSFMVMGLATTAEAGISKKQAMAACRAKYGKDVTGVVIKKNGQIVCQEGPSGKSASRQEVYEWCKRKFGATTVVVQKKGDRWHCLYYGRY</sequence>
<accession>A0ACC5R038</accession>
<name>A0ACC5R038_9HYPH</name>
<comment type="caution">
    <text evidence="1">The sequence shown here is derived from an EMBL/GenBank/DDBJ whole genome shotgun (WGS) entry which is preliminary data.</text>
</comment>
<reference evidence="1" key="1">
    <citation type="submission" date="2021-01" db="EMBL/GenBank/DDBJ databases">
        <authorList>
            <person name="Sun Q."/>
        </authorList>
    </citation>
    <scope>NUCLEOTIDE SEQUENCE</scope>
    <source>
        <strain evidence="1">YIM B02566</strain>
    </source>
</reference>
<dbReference type="EMBL" id="JAENHL010000006">
    <property type="protein sequence ID" value="MBK1865949.1"/>
    <property type="molecule type" value="Genomic_DNA"/>
</dbReference>